<sequence>MSARISDGRRHAPRVLMVLDGPFPSDRGGGAEAQVGLLAAAMRKRRQRVTVVTPMAAGGPMTPVSRVNGVPVCRLRYPRIRRLGGPCLWLALAGLLFARRRRYDVCHVHVARSLAVVCSLVGPLLGKRVVIKVSGSWDLERGALAPDARLPGRIARLCLRRADAWQAISRRIASTLASRGMPPARIVAIPNAVDCGAIRATAGIASRSNRYGDGTRLVFVGRLVEEKDLPTLLEAFAEASAARPALRLAIVGSGPLADVLAAHADALAIADRVEFTGHVEDVRAMLAGADFGVLPSRFEGLSNALLECMAARLPMIASRISGNEDFVRDRENGWLFEPGDRAGLVAALLSATDTPDETRRAMGARARETVLRQAGIDAVLCRLRAVYEGRRDAVCTAADVERSH</sequence>
<dbReference type="PANTHER" id="PTHR45947:SF3">
    <property type="entry name" value="SULFOQUINOVOSYL TRANSFERASE SQD2"/>
    <property type="match status" value="1"/>
</dbReference>
<dbReference type="SUPFAM" id="SSF53756">
    <property type="entry name" value="UDP-Glycosyltransferase/glycogen phosphorylase"/>
    <property type="match status" value="1"/>
</dbReference>
<dbReference type="RefSeq" id="WP_237053285.1">
    <property type="nucleotide sequence ID" value="NZ_JAKJPO010000001.1"/>
</dbReference>
<name>A0ABS9HRN0_9GAMM</name>
<comment type="caution">
    <text evidence="3">The sequence shown here is derived from an EMBL/GenBank/DDBJ whole genome shotgun (WGS) entry which is preliminary data.</text>
</comment>
<feature type="domain" description="Glycosyltransferase subfamily 4-like N-terminal" evidence="2">
    <location>
        <begin position="29"/>
        <end position="191"/>
    </location>
</feature>
<dbReference type="InterPro" id="IPR001296">
    <property type="entry name" value="Glyco_trans_1"/>
</dbReference>
<dbReference type="InterPro" id="IPR028098">
    <property type="entry name" value="Glyco_trans_4-like_N"/>
</dbReference>
<gene>
    <name evidence="3" type="ORF">L3V18_03925</name>
</gene>
<reference evidence="3 4" key="3">
    <citation type="submission" date="2022-01" db="EMBL/GenBank/DDBJ databases">
        <authorList>
            <person name="Zhou L.Y."/>
        </authorList>
    </citation>
    <scope>NUCLEOTIDE SEQUENCE [LARGE SCALE GENOMIC DNA]</scope>
    <source>
        <strain evidence="3 4">TLK-CK17</strain>
    </source>
</reference>
<feature type="domain" description="Glycosyl transferase family 1" evidence="1">
    <location>
        <begin position="208"/>
        <end position="368"/>
    </location>
</feature>
<evidence type="ECO:0000259" key="1">
    <source>
        <dbReference type="Pfam" id="PF00534"/>
    </source>
</evidence>
<dbReference type="Pfam" id="PF00534">
    <property type="entry name" value="Glycos_transf_1"/>
    <property type="match status" value="1"/>
</dbReference>
<reference evidence="4" key="1">
    <citation type="submission" date="2022-01" db="EMBL/GenBank/DDBJ databases">
        <title>Lysobacter chinensis sp. nov., a bacterium isolated from cow dung compost.</title>
        <authorList>
            <person name="Zhou L.Y."/>
        </authorList>
    </citation>
    <scope>NUCLEOTIDE SEQUENCE [LARGE SCALE GENOMIC DNA]</scope>
    <source>
        <strain evidence="4">TLK-CK17</strain>
    </source>
</reference>
<dbReference type="Pfam" id="PF13579">
    <property type="entry name" value="Glyco_trans_4_4"/>
    <property type="match status" value="1"/>
</dbReference>
<evidence type="ECO:0000259" key="2">
    <source>
        <dbReference type="Pfam" id="PF13579"/>
    </source>
</evidence>
<dbReference type="Gene3D" id="3.40.50.2000">
    <property type="entry name" value="Glycogen Phosphorylase B"/>
    <property type="match status" value="2"/>
</dbReference>
<dbReference type="PANTHER" id="PTHR45947">
    <property type="entry name" value="SULFOQUINOVOSYL TRANSFERASE SQD2"/>
    <property type="match status" value="1"/>
</dbReference>
<dbReference type="EMBL" id="JAKJPO010000001">
    <property type="protein sequence ID" value="MCF7220938.1"/>
    <property type="molecule type" value="Genomic_DNA"/>
</dbReference>
<proteinExistence type="predicted"/>
<keyword evidence="4" id="KW-1185">Reference proteome</keyword>
<organism evidence="3 4">
    <name type="scientific">Marilutibacter chinensis</name>
    <dbReference type="NCBI Taxonomy" id="2912247"/>
    <lineage>
        <taxon>Bacteria</taxon>
        <taxon>Pseudomonadati</taxon>
        <taxon>Pseudomonadota</taxon>
        <taxon>Gammaproteobacteria</taxon>
        <taxon>Lysobacterales</taxon>
        <taxon>Lysobacteraceae</taxon>
        <taxon>Marilutibacter</taxon>
    </lineage>
</organism>
<evidence type="ECO:0000313" key="3">
    <source>
        <dbReference type="EMBL" id="MCF7220938.1"/>
    </source>
</evidence>
<protein>
    <submittedName>
        <fullName evidence="3">Glycosyltransferase</fullName>
    </submittedName>
</protein>
<reference evidence="3 4" key="2">
    <citation type="submission" date="2022-01" db="EMBL/GenBank/DDBJ databases">
        <title>Lysobacter chinensis sp. nov., a bacterium isolated from cow dung compost.</title>
        <authorList>
            <person name="Liu Y."/>
        </authorList>
    </citation>
    <scope>NUCLEOTIDE SEQUENCE [LARGE SCALE GENOMIC DNA]</scope>
    <source>
        <strain evidence="3 4">TLK-CK17</strain>
    </source>
</reference>
<dbReference type="CDD" id="cd03811">
    <property type="entry name" value="GT4_GT28_WabH-like"/>
    <property type="match status" value="1"/>
</dbReference>
<dbReference type="InterPro" id="IPR050194">
    <property type="entry name" value="Glycosyltransferase_grp1"/>
</dbReference>
<accession>A0ABS9HRN0</accession>
<dbReference type="Proteomes" id="UP001430796">
    <property type="component" value="Unassembled WGS sequence"/>
</dbReference>
<evidence type="ECO:0000313" key="4">
    <source>
        <dbReference type="Proteomes" id="UP001430796"/>
    </source>
</evidence>